<dbReference type="STRING" id="593907.Celgi_2222"/>
<evidence type="ECO:0000313" key="2">
    <source>
        <dbReference type="Proteomes" id="UP000000485"/>
    </source>
</evidence>
<evidence type="ECO:0000313" key="1">
    <source>
        <dbReference type="EMBL" id="AEI12722.1"/>
    </source>
</evidence>
<protein>
    <submittedName>
        <fullName evidence="1">Uncharacterized protein</fullName>
    </submittedName>
</protein>
<reference evidence="2" key="1">
    <citation type="submission" date="2011-04" db="EMBL/GenBank/DDBJ databases">
        <title>Complete sequence of Cellvibrio gilvus ATCC 13127.</title>
        <authorList>
            <person name="Lucas S."/>
            <person name="Han J."/>
            <person name="Lapidus A."/>
            <person name="Cheng J.-F."/>
            <person name="Goodwin L."/>
            <person name="Pitluck S."/>
            <person name="Peters L."/>
            <person name="Munk A."/>
            <person name="Detter J.C."/>
            <person name="Han C."/>
            <person name="Tapia R."/>
            <person name="Land M."/>
            <person name="Hauser L."/>
            <person name="Kyrpides N."/>
            <person name="Ivanova N."/>
            <person name="Ovchinnikova G."/>
            <person name="Pagani I."/>
            <person name="Mead D."/>
            <person name="Brumm P."/>
            <person name="Woyke T."/>
        </authorList>
    </citation>
    <scope>NUCLEOTIDE SEQUENCE [LARGE SCALE GENOMIC DNA]</scope>
    <source>
        <strain evidence="2">ATCC 13127 / NRRL B-14078</strain>
    </source>
</reference>
<sequence>MNDSSRRGPAGGRHREVDVSPERLRALVSRRVPHTLLLDLLRKDAPTSAQILRDELHGDRSA</sequence>
<dbReference type="HOGENOM" id="CLU_2895766_0_0_11"/>
<keyword evidence="2" id="KW-1185">Reference proteome</keyword>
<accession>F8A0N7</accession>
<dbReference type="Proteomes" id="UP000000485">
    <property type="component" value="Chromosome"/>
</dbReference>
<name>F8A0N7_CELGA</name>
<dbReference type="OrthoDB" id="9994495at2"/>
<dbReference type="AlphaFoldDB" id="F8A0N7"/>
<proteinExistence type="predicted"/>
<dbReference type="RefSeq" id="WP_013884240.1">
    <property type="nucleotide sequence ID" value="NC_015671.1"/>
</dbReference>
<organism evidence="1 2">
    <name type="scientific">Cellulomonas gilvus (strain ATCC 13127 / NRRL B-14078)</name>
    <name type="common">Cellvibrio gilvus</name>
    <dbReference type="NCBI Taxonomy" id="593907"/>
    <lineage>
        <taxon>Bacteria</taxon>
        <taxon>Bacillati</taxon>
        <taxon>Actinomycetota</taxon>
        <taxon>Actinomycetes</taxon>
        <taxon>Micrococcales</taxon>
        <taxon>Cellulomonadaceae</taxon>
        <taxon>Cellulomonas</taxon>
    </lineage>
</organism>
<gene>
    <name evidence="1" type="ordered locus">Celgi_2222</name>
</gene>
<dbReference type="KEGG" id="cga:Celgi_2222"/>
<dbReference type="EMBL" id="CP002665">
    <property type="protein sequence ID" value="AEI12722.1"/>
    <property type="molecule type" value="Genomic_DNA"/>
</dbReference>